<dbReference type="STRING" id="1336337.A0A3N4JWF9"/>
<keyword evidence="4" id="KW-1185">Reference proteome</keyword>
<evidence type="ECO:0000256" key="1">
    <source>
        <dbReference type="ARBA" id="ARBA00023125"/>
    </source>
</evidence>
<dbReference type="PROSITE" id="PS51253">
    <property type="entry name" value="HTH_CENPB"/>
    <property type="match status" value="1"/>
</dbReference>
<feature type="non-terminal residue" evidence="3">
    <location>
        <position position="1"/>
    </location>
</feature>
<evidence type="ECO:0000313" key="3">
    <source>
        <dbReference type="EMBL" id="RPB01349.1"/>
    </source>
</evidence>
<organism evidence="3 4">
    <name type="scientific">Choiromyces venosus 120613-1</name>
    <dbReference type="NCBI Taxonomy" id="1336337"/>
    <lineage>
        <taxon>Eukaryota</taxon>
        <taxon>Fungi</taxon>
        <taxon>Dikarya</taxon>
        <taxon>Ascomycota</taxon>
        <taxon>Pezizomycotina</taxon>
        <taxon>Pezizomycetes</taxon>
        <taxon>Pezizales</taxon>
        <taxon>Tuberaceae</taxon>
        <taxon>Choiromyces</taxon>
    </lineage>
</organism>
<sequence>WPELEDKLYKEFIERREAGRTVRQGWFHMCSQFQFQVMYPHMDLMIFRFSNGWFRGFLSRHKISLQCITNKAQKLPTDYEILILNWLQFNCQNSQPRAANFWEVAVYHPVGRYELANICNLDETLILFEYLHGKTYNKEGEKTVCVKETRSWWDKCQATLVLWIFADGIPRVPPMVIFHDTGL</sequence>
<dbReference type="EMBL" id="ML120374">
    <property type="protein sequence ID" value="RPB01349.1"/>
    <property type="molecule type" value="Genomic_DNA"/>
</dbReference>
<dbReference type="Proteomes" id="UP000276215">
    <property type="component" value="Unassembled WGS sequence"/>
</dbReference>
<feature type="domain" description="HTH CENPB-type" evidence="2">
    <location>
        <begin position="1"/>
        <end position="67"/>
    </location>
</feature>
<evidence type="ECO:0000259" key="2">
    <source>
        <dbReference type="PROSITE" id="PS51253"/>
    </source>
</evidence>
<keyword evidence="1" id="KW-0238">DNA-binding</keyword>
<reference evidence="3 4" key="1">
    <citation type="journal article" date="2018" name="Nat. Ecol. Evol.">
        <title>Pezizomycetes genomes reveal the molecular basis of ectomycorrhizal truffle lifestyle.</title>
        <authorList>
            <person name="Murat C."/>
            <person name="Payen T."/>
            <person name="Noel B."/>
            <person name="Kuo A."/>
            <person name="Morin E."/>
            <person name="Chen J."/>
            <person name="Kohler A."/>
            <person name="Krizsan K."/>
            <person name="Balestrini R."/>
            <person name="Da Silva C."/>
            <person name="Montanini B."/>
            <person name="Hainaut M."/>
            <person name="Levati E."/>
            <person name="Barry K.W."/>
            <person name="Belfiori B."/>
            <person name="Cichocki N."/>
            <person name="Clum A."/>
            <person name="Dockter R.B."/>
            <person name="Fauchery L."/>
            <person name="Guy J."/>
            <person name="Iotti M."/>
            <person name="Le Tacon F."/>
            <person name="Lindquist E.A."/>
            <person name="Lipzen A."/>
            <person name="Malagnac F."/>
            <person name="Mello A."/>
            <person name="Molinier V."/>
            <person name="Miyauchi S."/>
            <person name="Poulain J."/>
            <person name="Riccioni C."/>
            <person name="Rubini A."/>
            <person name="Sitrit Y."/>
            <person name="Splivallo R."/>
            <person name="Traeger S."/>
            <person name="Wang M."/>
            <person name="Zifcakova L."/>
            <person name="Wipf D."/>
            <person name="Zambonelli A."/>
            <person name="Paolocci F."/>
            <person name="Nowrousian M."/>
            <person name="Ottonello S."/>
            <person name="Baldrian P."/>
            <person name="Spatafora J.W."/>
            <person name="Henrissat B."/>
            <person name="Nagy L.G."/>
            <person name="Aury J.M."/>
            <person name="Wincker P."/>
            <person name="Grigoriev I.V."/>
            <person name="Bonfante P."/>
            <person name="Martin F.M."/>
        </authorList>
    </citation>
    <scope>NUCLEOTIDE SEQUENCE [LARGE SCALE GENOMIC DNA]</scope>
    <source>
        <strain evidence="3 4">120613-1</strain>
    </source>
</reference>
<evidence type="ECO:0000313" key="4">
    <source>
        <dbReference type="Proteomes" id="UP000276215"/>
    </source>
</evidence>
<dbReference type="Pfam" id="PF03221">
    <property type="entry name" value="HTH_Tnp_Tc5"/>
    <property type="match status" value="1"/>
</dbReference>
<dbReference type="GO" id="GO:0003677">
    <property type="term" value="F:DNA binding"/>
    <property type="evidence" value="ECO:0007669"/>
    <property type="project" value="UniProtKB-KW"/>
</dbReference>
<dbReference type="Gene3D" id="1.10.10.60">
    <property type="entry name" value="Homeodomain-like"/>
    <property type="match status" value="1"/>
</dbReference>
<accession>A0A3N4JWF9</accession>
<dbReference type="AlphaFoldDB" id="A0A3N4JWF9"/>
<protein>
    <recommendedName>
        <fullName evidence="2">HTH CENPB-type domain-containing protein</fullName>
    </recommendedName>
</protein>
<gene>
    <name evidence="3" type="ORF">L873DRAFT_1891493</name>
</gene>
<name>A0A3N4JWF9_9PEZI</name>
<dbReference type="InterPro" id="IPR006600">
    <property type="entry name" value="HTH_CenpB_DNA-bd_dom"/>
</dbReference>
<proteinExistence type="predicted"/>